<proteinExistence type="predicted"/>
<dbReference type="RefSeq" id="WP_203668307.1">
    <property type="nucleotide sequence ID" value="NZ_BONO01000010.1"/>
</dbReference>
<evidence type="ECO:0000313" key="2">
    <source>
        <dbReference type="Proteomes" id="UP000642125"/>
    </source>
</evidence>
<accession>A0A919P9U7</accession>
<organism evidence="1 2">
    <name type="scientific">Cellulomonas pakistanensis</name>
    <dbReference type="NCBI Taxonomy" id="992287"/>
    <lineage>
        <taxon>Bacteria</taxon>
        <taxon>Bacillati</taxon>
        <taxon>Actinomycetota</taxon>
        <taxon>Actinomycetes</taxon>
        <taxon>Micrococcales</taxon>
        <taxon>Cellulomonadaceae</taxon>
        <taxon>Cellulomonas</taxon>
    </lineage>
</organism>
<protein>
    <submittedName>
        <fullName evidence="1">Uncharacterized protein</fullName>
    </submittedName>
</protein>
<dbReference type="Proteomes" id="UP000642125">
    <property type="component" value="Unassembled WGS sequence"/>
</dbReference>
<comment type="caution">
    <text evidence="1">The sequence shown here is derived from an EMBL/GenBank/DDBJ whole genome shotgun (WGS) entry which is preliminary data.</text>
</comment>
<reference evidence="1" key="1">
    <citation type="submission" date="2021-01" db="EMBL/GenBank/DDBJ databases">
        <title>Whole genome shotgun sequence of Cellulomonas pakistanensis NBRC 110800.</title>
        <authorList>
            <person name="Komaki H."/>
            <person name="Tamura T."/>
        </authorList>
    </citation>
    <scope>NUCLEOTIDE SEQUENCE</scope>
    <source>
        <strain evidence="1">NBRC 110800</strain>
    </source>
</reference>
<sequence>MTNLPNLPHGSSIPDGTIALTDSNGNFVMIRRCDVCFAAVIEAHDADYQEHIEWHERTDTNIPPTA</sequence>
<evidence type="ECO:0000313" key="1">
    <source>
        <dbReference type="EMBL" id="GIG36283.1"/>
    </source>
</evidence>
<dbReference type="EMBL" id="BONO01000010">
    <property type="protein sequence ID" value="GIG36283.1"/>
    <property type="molecule type" value="Genomic_DNA"/>
</dbReference>
<keyword evidence="2" id="KW-1185">Reference proteome</keyword>
<gene>
    <name evidence="1" type="ORF">Cpa01nite_16640</name>
</gene>
<dbReference type="AlphaFoldDB" id="A0A919P9U7"/>
<name>A0A919P9U7_9CELL</name>